<protein>
    <recommendedName>
        <fullName evidence="3">SSU ribosomal protein S2p (SAe)</fullName>
    </recommendedName>
</protein>
<comment type="caution">
    <text evidence="1">The sequence shown here is derived from an EMBL/GenBank/DDBJ whole genome shotgun (WGS) entry which is preliminary data.</text>
</comment>
<name>A0A090VN94_PSEVU</name>
<dbReference type="EMBL" id="BBMZ01000002">
    <property type="protein sequence ID" value="GAL56522.1"/>
    <property type="molecule type" value="Genomic_DNA"/>
</dbReference>
<reference evidence="1 2" key="1">
    <citation type="submission" date="2014-09" db="EMBL/GenBank/DDBJ databases">
        <title>Whole genome shotgun sequence of Escherichia vulneris NBRC 102420.</title>
        <authorList>
            <person name="Yoshida Y."/>
            <person name="Hosoyama A."/>
            <person name="Tsuchikane K."/>
            <person name="Ohji S."/>
            <person name="Ichikawa N."/>
            <person name="Kimura A."/>
            <person name="Yamazoe A."/>
            <person name="Ezaki T."/>
            <person name="Fujita N."/>
        </authorList>
    </citation>
    <scope>NUCLEOTIDE SEQUENCE [LARGE SCALE GENOMIC DNA]</scope>
    <source>
        <strain evidence="1 2">NBRC 102420</strain>
    </source>
</reference>
<dbReference type="STRING" id="1115515.EV102420_02_01260"/>
<dbReference type="AlphaFoldDB" id="A0A090VN94"/>
<gene>
    <name evidence="1" type="ORF">EV102420_02_01260</name>
</gene>
<evidence type="ECO:0000313" key="2">
    <source>
        <dbReference type="Proteomes" id="UP000029462"/>
    </source>
</evidence>
<accession>A0A090VN94</accession>
<evidence type="ECO:0008006" key="3">
    <source>
        <dbReference type="Google" id="ProtNLM"/>
    </source>
</evidence>
<keyword evidence="2" id="KW-1185">Reference proteome</keyword>
<dbReference type="eggNOG" id="COG4104">
    <property type="taxonomic scope" value="Bacteria"/>
</dbReference>
<proteinExistence type="predicted"/>
<sequence>MQQAGTLDLQARLLFNNPNSEAARYFMHLNRDMRWVKPGQILIVADPANQNQVYQLNHIIMAKQKVNAALATTDDNVAAFLNKHYQHIAALTSLGEKVVGTAGEAGERYFRQIESILVKIEQTYQNQFRTQGTLIGQQFYTERNALFVQLKPLLKGIGRLSLNIDRYDSIKRALGLSTRSIIHEWSTVGVGTIPGYASYIIRSAKAASFMKAGGWVALGLSFMNTTNDVYHACTTGRESECAKVAVRKYSNFVGGVAGSYVGASAAISGATTACVAVGVPTLGVGSIVCGVVVSTLLTGATTWFGSKLGESLGKKANHLIFSGD</sequence>
<organism evidence="1 2">
    <name type="scientific">Pseudescherichia vulneris NBRC 102420</name>
    <dbReference type="NCBI Taxonomy" id="1115515"/>
    <lineage>
        <taxon>Bacteria</taxon>
        <taxon>Pseudomonadati</taxon>
        <taxon>Pseudomonadota</taxon>
        <taxon>Gammaproteobacteria</taxon>
        <taxon>Enterobacterales</taxon>
        <taxon>Enterobacteriaceae</taxon>
        <taxon>Pseudescherichia</taxon>
    </lineage>
</organism>
<dbReference type="Proteomes" id="UP000029462">
    <property type="component" value="Unassembled WGS sequence"/>
</dbReference>
<evidence type="ECO:0000313" key="1">
    <source>
        <dbReference type="EMBL" id="GAL56522.1"/>
    </source>
</evidence>